<name>W6N4X7_CLOTY</name>
<sequence length="560" mass="65865">MLSGEIKSEKVVFKKVFSPEFWFVVPEYQRSYVWQTDNISELMDDLEYACENKHNNDYFLGSLVLKDLENNDYPEYEVLDGQQRLTTFFIMMAVFRDAICDQDYKYTIQETIYQKENKLKKIPARMRITYKIRDNVETFIKDVLIASKGTDNKELLNEYLKSSNVSLSNMANAVIILKDLVANLLDEDKLKLLEFIFNRAIFIYVSTDNTEDAFRMFSILNNRGIPLTTADILKSENIGELKTEKEIKKYAELWEEIEGKQGERFDRFLQFIRTILIKDKARSNLLDEFHEKIYAVIPPKLKKGADTFNLVNKYNDIYEQVIDLQDDTLENRFKNLVIIMKIGMRSDDWIPPLLYFYKRFGIVKINEFLSKLEYKYTGDWVCGITPTLRLDAMNEILKKIEKADSASEVVADSALYKINIDNFRANLNGDIFKKQYAKFLLLKVEYLLSDNAVMVSNYHNISVEHVLPQNPKDGSQWKKDFNEQNREFWTHKISNLVLLSKKKNSALGNLDFIDKKEKYLNKRIDIFKANKVFMDRQNVWLPDTLDARQKRIVNLLISNT</sequence>
<protein>
    <recommendedName>
        <fullName evidence="5">RloF</fullName>
    </recommendedName>
</protein>
<dbReference type="InterPro" id="IPR011089">
    <property type="entry name" value="GmrSD_C"/>
</dbReference>
<dbReference type="Pfam" id="PF07510">
    <property type="entry name" value="GmrSD_C"/>
    <property type="match status" value="1"/>
</dbReference>
<evidence type="ECO:0000313" key="3">
    <source>
        <dbReference type="EMBL" id="CDL91643.1"/>
    </source>
</evidence>
<gene>
    <name evidence="3" type="ORF">CTDIVETGP_1713</name>
</gene>
<dbReference type="OrthoDB" id="9798761at2"/>
<dbReference type="GeneID" id="29418405"/>
<keyword evidence="4" id="KW-1185">Reference proteome</keyword>
<dbReference type="RefSeq" id="WP_017751975.1">
    <property type="nucleotide sequence ID" value="NZ_CBXI010000031.1"/>
</dbReference>
<dbReference type="Proteomes" id="UP000019482">
    <property type="component" value="Unassembled WGS sequence"/>
</dbReference>
<evidence type="ECO:0000259" key="2">
    <source>
        <dbReference type="Pfam" id="PF07510"/>
    </source>
</evidence>
<evidence type="ECO:0000259" key="1">
    <source>
        <dbReference type="Pfam" id="PF03235"/>
    </source>
</evidence>
<evidence type="ECO:0008006" key="5">
    <source>
        <dbReference type="Google" id="ProtNLM"/>
    </source>
</evidence>
<dbReference type="InterPro" id="IPR004919">
    <property type="entry name" value="GmrSD_N"/>
</dbReference>
<feature type="domain" description="GmrSD restriction endonucleases N-terminal" evidence="1">
    <location>
        <begin position="23"/>
        <end position="236"/>
    </location>
</feature>
<dbReference type="EMBL" id="CBXI010000031">
    <property type="protein sequence ID" value="CDL91643.1"/>
    <property type="molecule type" value="Genomic_DNA"/>
</dbReference>
<dbReference type="AlphaFoldDB" id="W6N4X7"/>
<dbReference type="PANTHER" id="PTHR35149">
    <property type="entry name" value="SLL5132 PROTEIN"/>
    <property type="match status" value="1"/>
</dbReference>
<organism evidence="3 4">
    <name type="scientific">Clostridium tyrobutyricum DIVETGP</name>
    <dbReference type="NCBI Taxonomy" id="1408889"/>
    <lineage>
        <taxon>Bacteria</taxon>
        <taxon>Bacillati</taxon>
        <taxon>Bacillota</taxon>
        <taxon>Clostridia</taxon>
        <taxon>Eubacteriales</taxon>
        <taxon>Clostridiaceae</taxon>
        <taxon>Clostridium</taxon>
    </lineage>
</organism>
<feature type="domain" description="GmrSD restriction endonucleases C-terminal" evidence="2">
    <location>
        <begin position="420"/>
        <end position="553"/>
    </location>
</feature>
<comment type="caution">
    <text evidence="3">The sequence shown here is derived from an EMBL/GenBank/DDBJ whole genome shotgun (WGS) entry which is preliminary data.</text>
</comment>
<accession>W6N4X7</accession>
<dbReference type="Pfam" id="PF03235">
    <property type="entry name" value="GmrSD_N"/>
    <property type="match status" value="1"/>
</dbReference>
<evidence type="ECO:0000313" key="4">
    <source>
        <dbReference type="Proteomes" id="UP000019482"/>
    </source>
</evidence>
<dbReference type="PANTHER" id="PTHR35149:SF2">
    <property type="entry name" value="DUF262 DOMAIN-CONTAINING PROTEIN"/>
    <property type="match status" value="1"/>
</dbReference>
<proteinExistence type="predicted"/>
<reference evidence="3 4" key="1">
    <citation type="journal article" date="2015" name="Genome Announc.">
        <title>Draft Genome Sequence of Clostridium tyrobutyricum Strain DIVETGP, Isolated from Cow's Milk for Grana Padano Production.</title>
        <authorList>
            <person name="Soggiu A."/>
            <person name="Piras C."/>
            <person name="Gaiarsa S."/>
            <person name="Sassera D."/>
            <person name="Roncada P."/>
            <person name="Bendixen E."/>
            <person name="Brasca M."/>
            <person name="Bonizzi L."/>
        </authorList>
    </citation>
    <scope>NUCLEOTIDE SEQUENCE [LARGE SCALE GENOMIC DNA]</scope>
    <source>
        <strain evidence="3 4">DIVETGP</strain>
    </source>
</reference>